<reference evidence="5" key="2">
    <citation type="submission" date="2016-06" db="EMBL/GenBank/DDBJ databases">
        <authorList>
            <person name="Huang P."/>
            <person name="Jiang X."/>
            <person name="Liu X."/>
        </authorList>
    </citation>
    <scope>NUCLEOTIDE SEQUENCE</scope>
    <source>
        <strain evidence="5">852011</strain>
        <plasmid evidence="5">unnamed</plasmid>
    </source>
</reference>
<dbReference type="Proteomes" id="UP001462961">
    <property type="component" value="Unassembled WGS sequence"/>
</dbReference>
<evidence type="ECO:0000313" key="7">
    <source>
        <dbReference type="Proteomes" id="UP001462961"/>
    </source>
</evidence>
<dbReference type="GO" id="GO:0016491">
    <property type="term" value="F:oxidoreductase activity"/>
    <property type="evidence" value="ECO:0007669"/>
    <property type="project" value="UniProtKB-KW"/>
</dbReference>
<dbReference type="Pfam" id="PF13561">
    <property type="entry name" value="adh_short_C2"/>
    <property type="match status" value="1"/>
</dbReference>
<dbReference type="PRINTS" id="PR00081">
    <property type="entry name" value="GDHRDH"/>
</dbReference>
<proteinExistence type="inferred from homology"/>
<accession>A0A9Q6S9S5</accession>
<feature type="domain" description="Ketoreductase" evidence="3">
    <location>
        <begin position="17"/>
        <end position="190"/>
    </location>
</feature>
<dbReference type="Gene3D" id="3.40.50.720">
    <property type="entry name" value="NAD(P)-binding Rossmann-like Domain"/>
    <property type="match status" value="1"/>
</dbReference>
<protein>
    <submittedName>
        <fullName evidence="5">3-oxoacyl-ACP reductase</fullName>
    </submittedName>
    <submittedName>
        <fullName evidence="4">SDR family NAD(P)-dependent oxidoreductase</fullName>
    </submittedName>
</protein>
<dbReference type="InterPro" id="IPR020904">
    <property type="entry name" value="Sc_DH/Rdtase_CS"/>
</dbReference>
<evidence type="ECO:0000256" key="2">
    <source>
        <dbReference type="ARBA" id="ARBA00023002"/>
    </source>
</evidence>
<dbReference type="AlphaFoldDB" id="A0A9Q6S9S5"/>
<dbReference type="FunFam" id="3.40.50.720:FF:000084">
    <property type="entry name" value="Short-chain dehydrogenase reductase"/>
    <property type="match status" value="1"/>
</dbReference>
<evidence type="ECO:0000256" key="1">
    <source>
        <dbReference type="ARBA" id="ARBA00006484"/>
    </source>
</evidence>
<evidence type="ECO:0000313" key="6">
    <source>
        <dbReference type="Proteomes" id="UP000509548"/>
    </source>
</evidence>
<comment type="similarity">
    <text evidence="1">Belongs to the short-chain dehydrogenases/reductases (SDR) family.</text>
</comment>
<geneLocation type="plasmid" evidence="5">
    <name>unnamed</name>
</geneLocation>
<name>A0A9Q6S9S5_9BURK</name>
<dbReference type="PROSITE" id="PS00061">
    <property type="entry name" value="ADH_SHORT"/>
    <property type="match status" value="1"/>
</dbReference>
<dbReference type="InterPro" id="IPR002347">
    <property type="entry name" value="SDR_fam"/>
</dbReference>
<keyword evidence="2" id="KW-0560">Oxidoreductase</keyword>
<evidence type="ECO:0000259" key="3">
    <source>
        <dbReference type="SMART" id="SM00822"/>
    </source>
</evidence>
<gene>
    <name evidence="5" type="ORF">A9O66_31085</name>
    <name evidence="4" type="ORF">VOI32_39920</name>
</gene>
<dbReference type="EMBL" id="JAYLVJ010000101">
    <property type="protein sequence ID" value="MEO1760015.1"/>
    <property type="molecule type" value="Genomic_DNA"/>
</dbReference>
<dbReference type="PANTHER" id="PTHR24321:SF15">
    <property type="entry name" value="OXIDOREDUCTASE UCPA"/>
    <property type="match status" value="1"/>
</dbReference>
<sequence length="252" mass="26403">MNAPLDLRRASYDFAGAVAVVTGGSRGIGAAIARRLAECGASVAVWDRDTQASFTDSPRIACFAVDIADIASVERAAQATLERFGGVNVLVNNAGYAGPTMPLDEYDPAEWSRIVDVNLKGTFNVCRQLVPTLRRARDARIVNIASLAGKEGTPNASAYSAAKAGVLALTKSLGKELARGSVLVNAIAPAAVRTTLLEQMSPAHVQTMIDKSPMKRLGEPDEVAELALWLCSSSCTFSTGAVFDLSGGRATC</sequence>
<reference evidence="5 6" key="1">
    <citation type="journal article" date="2014" name="Genome Announc.">
        <title>Draft Genome Sequence of the Haloacid-Degrading Burkholderia caribensis Strain MBA4.</title>
        <authorList>
            <person name="Pan Y."/>
            <person name="Kong K.F."/>
            <person name="Tsang J.S."/>
        </authorList>
    </citation>
    <scope>NUCLEOTIDE SEQUENCE [LARGE SCALE GENOMIC DNA]</scope>
    <source>
        <strain evidence="5 6">852011</strain>
    </source>
</reference>
<dbReference type="InterPro" id="IPR036291">
    <property type="entry name" value="NAD(P)-bd_dom_sf"/>
</dbReference>
<dbReference type="PANTHER" id="PTHR24321">
    <property type="entry name" value="DEHYDROGENASES, SHORT CHAIN"/>
    <property type="match status" value="1"/>
</dbReference>
<keyword evidence="5" id="KW-0614">Plasmid</keyword>
<dbReference type="PRINTS" id="PR00080">
    <property type="entry name" value="SDRFAMILY"/>
</dbReference>
<evidence type="ECO:0000313" key="4">
    <source>
        <dbReference type="EMBL" id="MEO1760015.1"/>
    </source>
</evidence>
<dbReference type="RefSeq" id="WP_107204179.1">
    <property type="nucleotide sequence ID" value="NZ_CP015960.1"/>
</dbReference>
<geneLocation type="plasmid" evidence="6"/>
<dbReference type="SMART" id="SM00822">
    <property type="entry name" value="PKS_KR"/>
    <property type="match status" value="1"/>
</dbReference>
<organism evidence="5 6">
    <name type="scientific">Paraburkholderia caribensis</name>
    <dbReference type="NCBI Taxonomy" id="75105"/>
    <lineage>
        <taxon>Bacteria</taxon>
        <taxon>Pseudomonadati</taxon>
        <taxon>Pseudomonadota</taxon>
        <taxon>Betaproteobacteria</taxon>
        <taxon>Burkholderiales</taxon>
        <taxon>Burkholderiaceae</taxon>
        <taxon>Paraburkholderia</taxon>
    </lineage>
</organism>
<keyword evidence="7" id="KW-1185">Reference proteome</keyword>
<evidence type="ECO:0000313" key="5">
    <source>
        <dbReference type="EMBL" id="QLB66956.1"/>
    </source>
</evidence>
<dbReference type="Proteomes" id="UP000509548">
    <property type="component" value="Plasmid unnamed"/>
</dbReference>
<dbReference type="InterPro" id="IPR057326">
    <property type="entry name" value="KR_dom"/>
</dbReference>
<reference evidence="4 7" key="3">
    <citation type="submission" date="2024-01" db="EMBL/GenBank/DDBJ databases">
        <title>The diversity of rhizobia nodulating Mimosa spp. in eleven states of Brazil covering several biomes is determined by host plant, location, and edaphic factors.</title>
        <authorList>
            <person name="Rouws L."/>
            <person name="Barauna A."/>
            <person name="Beukes C."/>
            <person name="De Faria S.M."/>
            <person name="Gross E."/>
            <person name="Dos Reis Junior F.B."/>
            <person name="Simon M."/>
            <person name="Maluk M."/>
            <person name="Odee D.W."/>
            <person name="Kenicer G."/>
            <person name="Young J.P.W."/>
            <person name="Reis V.M."/>
            <person name="Zilli J."/>
            <person name="James E.K."/>
        </authorList>
    </citation>
    <scope>NUCLEOTIDE SEQUENCE [LARGE SCALE GENOMIC DNA]</scope>
    <source>
        <strain evidence="4 7">JHI1651</strain>
    </source>
</reference>
<dbReference type="CDD" id="cd05233">
    <property type="entry name" value="SDR_c"/>
    <property type="match status" value="1"/>
</dbReference>
<dbReference type="SUPFAM" id="SSF51735">
    <property type="entry name" value="NAD(P)-binding Rossmann-fold domains"/>
    <property type="match status" value="1"/>
</dbReference>
<dbReference type="EMBL" id="CP015960">
    <property type="protein sequence ID" value="QLB66956.1"/>
    <property type="molecule type" value="Genomic_DNA"/>
</dbReference>